<reference evidence="2 3" key="1">
    <citation type="journal article" date="2023" name="Life. Sci Alliance">
        <title>Evolutionary insights into 3D genome organization and epigenetic landscape of Vigna mungo.</title>
        <authorList>
            <person name="Junaid A."/>
            <person name="Singh B."/>
            <person name="Bhatia S."/>
        </authorList>
    </citation>
    <scope>NUCLEOTIDE SEQUENCE [LARGE SCALE GENOMIC DNA]</scope>
    <source>
        <strain evidence="2">Urdbean</strain>
    </source>
</reference>
<dbReference type="AlphaFoldDB" id="A0AAQ3PDY2"/>
<keyword evidence="3" id="KW-1185">Reference proteome</keyword>
<evidence type="ECO:0000313" key="2">
    <source>
        <dbReference type="EMBL" id="WVZ25439.1"/>
    </source>
</evidence>
<evidence type="ECO:0000256" key="1">
    <source>
        <dbReference type="SAM" id="MobiDB-lite"/>
    </source>
</evidence>
<evidence type="ECO:0000313" key="3">
    <source>
        <dbReference type="Proteomes" id="UP001374535"/>
    </source>
</evidence>
<organism evidence="2 3">
    <name type="scientific">Vigna mungo</name>
    <name type="common">Black gram</name>
    <name type="synonym">Phaseolus mungo</name>
    <dbReference type="NCBI Taxonomy" id="3915"/>
    <lineage>
        <taxon>Eukaryota</taxon>
        <taxon>Viridiplantae</taxon>
        <taxon>Streptophyta</taxon>
        <taxon>Embryophyta</taxon>
        <taxon>Tracheophyta</taxon>
        <taxon>Spermatophyta</taxon>
        <taxon>Magnoliopsida</taxon>
        <taxon>eudicotyledons</taxon>
        <taxon>Gunneridae</taxon>
        <taxon>Pentapetalae</taxon>
        <taxon>rosids</taxon>
        <taxon>fabids</taxon>
        <taxon>Fabales</taxon>
        <taxon>Fabaceae</taxon>
        <taxon>Papilionoideae</taxon>
        <taxon>50 kb inversion clade</taxon>
        <taxon>NPAAA clade</taxon>
        <taxon>indigoferoid/millettioid clade</taxon>
        <taxon>Phaseoleae</taxon>
        <taxon>Vigna</taxon>
    </lineage>
</organism>
<name>A0AAQ3PDY2_VIGMU</name>
<feature type="compositionally biased region" description="Acidic residues" evidence="1">
    <location>
        <begin position="1"/>
        <end position="20"/>
    </location>
</feature>
<sequence length="175" mass="18486">MTAEEDTEENGAAASDDDGSSCEGCDGSFAADEGLAWRSRERERRKGGVMGLESPKMASMVAGGVVAEGATVAGMEIWRDCVSNEMDGRTAAAPGAWFPITIGVAGGVSCGHEKVQRRLVLDASVFAREEGETSESPPASLAAMERCSGDWSWMHLCLQEEKMAKIAMYDAKIAA</sequence>
<feature type="region of interest" description="Disordered" evidence="1">
    <location>
        <begin position="1"/>
        <end position="26"/>
    </location>
</feature>
<accession>A0AAQ3PDY2</accession>
<dbReference type="Proteomes" id="UP001374535">
    <property type="component" value="Chromosome 1"/>
</dbReference>
<gene>
    <name evidence="2" type="ORF">V8G54_003983</name>
</gene>
<proteinExistence type="predicted"/>
<dbReference type="EMBL" id="CP144700">
    <property type="protein sequence ID" value="WVZ25439.1"/>
    <property type="molecule type" value="Genomic_DNA"/>
</dbReference>
<protein>
    <submittedName>
        <fullName evidence="2">Uncharacterized protein</fullName>
    </submittedName>
</protein>